<gene>
    <name evidence="9" type="ORF">DFR75_104217</name>
</gene>
<dbReference type="EMBL" id="SNXK01000004">
    <property type="protein sequence ID" value="TDP37865.1"/>
    <property type="molecule type" value="Genomic_DNA"/>
</dbReference>
<evidence type="ECO:0000256" key="5">
    <source>
        <dbReference type="ARBA" id="ARBA00022989"/>
    </source>
</evidence>
<keyword evidence="10" id="KW-1185">Reference proteome</keyword>
<sequence length="538" mass="58271">MCNDRPTGFESRGVAAIAVVAFWSPAIGRVRLPIGEVCRFMSYELTSSGEMDAVTGVHAVHDLRRESWQTAFVRRLVVTDAVAVVGAVGTAQVLRFDGPVDSTLAWPLPYDIGYSAVSLALALGWLALLHGYGTRAPQVIGTGSEEFRRLVSASLRLFGVLAILALLFRIEFARGYLAIALPAGLFGLIAGRLAWRRQLRSLRAEGRCHTAVLVVGSPEAAHAMATAFTDDPASGYRVVGVCVPTGSGERVETLGGASVLGDDRSVLDAVRRSGAGSVAVAATDHLGPAELRRMAWELDPLGVDLIVAPGVVDIAGVRLNHRLVAGMPMLHIDRPRYGRAKSTRKALFDFCFAAMVVLLSAPVLLAIALAVKLSSPGPVFYLSERIGRDGVPFRMIKFRSMRPDADTTVDELIAEHGGNPVFFKVKDDPRVTPVGRFLRKYSLDELPQFFNVLRGEMSVVGPRPQVQREVDTYDGEMRRRLLVKPGLTGLWQVSGRSDLSPEDSVRLDLSYVENWSMVLDVALIARTIGVVTRGEGAY</sequence>
<feature type="transmembrane region" description="Helical" evidence="7">
    <location>
        <begin position="153"/>
        <end position="170"/>
    </location>
</feature>
<feature type="transmembrane region" description="Helical" evidence="7">
    <location>
        <begin position="112"/>
        <end position="132"/>
    </location>
</feature>
<keyword evidence="3 9" id="KW-0808">Transferase</keyword>
<evidence type="ECO:0000256" key="6">
    <source>
        <dbReference type="ARBA" id="ARBA00023136"/>
    </source>
</evidence>
<evidence type="ECO:0000256" key="7">
    <source>
        <dbReference type="SAM" id="Phobius"/>
    </source>
</evidence>
<feature type="transmembrane region" description="Helical" evidence="7">
    <location>
        <begin position="72"/>
        <end position="92"/>
    </location>
</feature>
<evidence type="ECO:0000256" key="2">
    <source>
        <dbReference type="ARBA" id="ARBA00006464"/>
    </source>
</evidence>
<proteinExistence type="inferred from homology"/>
<name>A0A4R6PJ05_NOCIG</name>
<dbReference type="Proteomes" id="UP000295087">
    <property type="component" value="Unassembled WGS sequence"/>
</dbReference>
<feature type="transmembrane region" description="Helical" evidence="7">
    <location>
        <begin position="176"/>
        <end position="195"/>
    </location>
</feature>
<accession>A0A4R6PJ05</accession>
<dbReference type="NCBIfam" id="TIGR03025">
    <property type="entry name" value="EPS_sugtrans"/>
    <property type="match status" value="1"/>
</dbReference>
<dbReference type="InterPro" id="IPR003362">
    <property type="entry name" value="Bact_transf"/>
</dbReference>
<evidence type="ECO:0000256" key="4">
    <source>
        <dbReference type="ARBA" id="ARBA00022692"/>
    </source>
</evidence>
<evidence type="ECO:0000256" key="3">
    <source>
        <dbReference type="ARBA" id="ARBA00022679"/>
    </source>
</evidence>
<organism evidence="9 10">
    <name type="scientific">Nocardia ignorata</name>
    <dbReference type="NCBI Taxonomy" id="145285"/>
    <lineage>
        <taxon>Bacteria</taxon>
        <taxon>Bacillati</taxon>
        <taxon>Actinomycetota</taxon>
        <taxon>Actinomycetes</taxon>
        <taxon>Mycobacteriales</taxon>
        <taxon>Nocardiaceae</taxon>
        <taxon>Nocardia</taxon>
    </lineage>
</organism>
<feature type="transmembrane region" description="Helical" evidence="7">
    <location>
        <begin position="346"/>
        <end position="371"/>
    </location>
</feature>
<dbReference type="PANTHER" id="PTHR30576:SF10">
    <property type="entry name" value="SLL5057 PROTEIN"/>
    <property type="match status" value="1"/>
</dbReference>
<comment type="similarity">
    <text evidence="2">Belongs to the bacterial sugar transferase family.</text>
</comment>
<dbReference type="GO" id="GO:0016780">
    <property type="term" value="F:phosphotransferase activity, for other substituted phosphate groups"/>
    <property type="evidence" value="ECO:0007669"/>
    <property type="project" value="TreeGrafter"/>
</dbReference>
<keyword evidence="6 7" id="KW-0472">Membrane</keyword>
<keyword evidence="4 7" id="KW-0812">Transmembrane</keyword>
<dbReference type="AlphaFoldDB" id="A0A4R6PJ05"/>
<evidence type="ECO:0000259" key="8">
    <source>
        <dbReference type="Pfam" id="PF02397"/>
    </source>
</evidence>
<dbReference type="InterPro" id="IPR017475">
    <property type="entry name" value="EPS_sugar_tfrase"/>
</dbReference>
<comment type="subcellular location">
    <subcellularLocation>
        <location evidence="1">Membrane</location>
        <topology evidence="1">Multi-pass membrane protein</topology>
    </subcellularLocation>
</comment>
<comment type="caution">
    <text evidence="9">The sequence shown here is derived from an EMBL/GenBank/DDBJ whole genome shotgun (WGS) entry which is preliminary data.</text>
</comment>
<evidence type="ECO:0000313" key="10">
    <source>
        <dbReference type="Proteomes" id="UP000295087"/>
    </source>
</evidence>
<keyword evidence="5 7" id="KW-1133">Transmembrane helix</keyword>
<dbReference type="PANTHER" id="PTHR30576">
    <property type="entry name" value="COLANIC BIOSYNTHESIS UDP-GLUCOSE LIPID CARRIER TRANSFERASE"/>
    <property type="match status" value="1"/>
</dbReference>
<feature type="domain" description="Bacterial sugar transferase" evidence="8">
    <location>
        <begin position="345"/>
        <end position="532"/>
    </location>
</feature>
<dbReference type="Pfam" id="PF13727">
    <property type="entry name" value="CoA_binding_3"/>
    <property type="match status" value="1"/>
</dbReference>
<dbReference type="Pfam" id="PF02397">
    <property type="entry name" value="Bac_transf"/>
    <property type="match status" value="1"/>
</dbReference>
<protein>
    <submittedName>
        <fullName evidence="9">Undecaprenyl-phosphate galactose phosphotransferase WbaP/exopolysaccharide biosynthesis polyprenyl glycosylphosphotransferase</fullName>
    </submittedName>
</protein>
<evidence type="ECO:0000313" key="9">
    <source>
        <dbReference type="EMBL" id="TDP37865.1"/>
    </source>
</evidence>
<reference evidence="9 10" key="1">
    <citation type="submission" date="2019-03" db="EMBL/GenBank/DDBJ databases">
        <title>Genomic Encyclopedia of Type Strains, Phase IV (KMG-IV): sequencing the most valuable type-strain genomes for metagenomic binning, comparative biology and taxonomic classification.</title>
        <authorList>
            <person name="Goeker M."/>
        </authorList>
    </citation>
    <scope>NUCLEOTIDE SEQUENCE [LARGE SCALE GENOMIC DNA]</scope>
    <source>
        <strain evidence="9 10">DSM 44496</strain>
    </source>
</reference>
<dbReference type="GO" id="GO:0016020">
    <property type="term" value="C:membrane"/>
    <property type="evidence" value="ECO:0007669"/>
    <property type="project" value="UniProtKB-SubCell"/>
</dbReference>
<evidence type="ECO:0000256" key="1">
    <source>
        <dbReference type="ARBA" id="ARBA00004141"/>
    </source>
</evidence>